<feature type="domain" description="HTH araC/xylS-type" evidence="4">
    <location>
        <begin position="185"/>
        <end position="283"/>
    </location>
</feature>
<dbReference type="InterPro" id="IPR018062">
    <property type="entry name" value="HTH_AraC-typ_CS"/>
</dbReference>
<sequence>MLFRFPPNVAPVNDPTFLTAGESVFAKLKIESKAGKRTVFLTEHTLIFVISGIKLLHFAEQTLKVTPDCVFLLKKGIYVMAEYIEEGMNFEALMLFIPESILKSFLLNSQLRLVNKENVPCVVLAANSLIQDFKAQFRQYFDHQLFDYRHLIPLKQQEILTLLFSSGYKNEMTAFIQSAVSIDPLNMSAIVAENILQPITISELARLCNRSLATFKRDFKKHYDCSPRIYINRQRLMHARMLLQTTNKRISDIASSCAFESTSYFTRAFKREFGVTPQAIRAVIAME</sequence>
<evidence type="ECO:0000256" key="1">
    <source>
        <dbReference type="ARBA" id="ARBA00023015"/>
    </source>
</evidence>
<dbReference type="InterPro" id="IPR054015">
    <property type="entry name" value="ExsA-like_N"/>
</dbReference>
<evidence type="ECO:0000259" key="4">
    <source>
        <dbReference type="PROSITE" id="PS01124"/>
    </source>
</evidence>
<dbReference type="STRING" id="551995.SAMN05192574_102146"/>
<evidence type="ECO:0000256" key="2">
    <source>
        <dbReference type="ARBA" id="ARBA00023125"/>
    </source>
</evidence>
<dbReference type="GO" id="GO:0003700">
    <property type="term" value="F:DNA-binding transcription factor activity"/>
    <property type="evidence" value="ECO:0007669"/>
    <property type="project" value="InterPro"/>
</dbReference>
<reference evidence="6" key="1">
    <citation type="submission" date="2016-10" db="EMBL/GenBank/DDBJ databases">
        <authorList>
            <person name="Varghese N."/>
            <person name="Submissions S."/>
        </authorList>
    </citation>
    <scope>NUCLEOTIDE SEQUENCE [LARGE SCALE GENOMIC DNA]</scope>
    <source>
        <strain evidence="6">Gh-48</strain>
    </source>
</reference>
<dbReference type="SUPFAM" id="SSF46689">
    <property type="entry name" value="Homeodomain-like"/>
    <property type="match status" value="2"/>
</dbReference>
<protein>
    <submittedName>
        <fullName evidence="5">AraC-type DNA-binding protein</fullName>
    </submittedName>
</protein>
<dbReference type="EMBL" id="FOCL01000002">
    <property type="protein sequence ID" value="SEN00496.1"/>
    <property type="molecule type" value="Genomic_DNA"/>
</dbReference>
<keyword evidence="2 5" id="KW-0238">DNA-binding</keyword>
<keyword evidence="1" id="KW-0805">Transcription regulation</keyword>
<proteinExistence type="predicted"/>
<keyword evidence="3" id="KW-0804">Transcription</keyword>
<dbReference type="InterPro" id="IPR020449">
    <property type="entry name" value="Tscrpt_reg_AraC-type_HTH"/>
</dbReference>
<dbReference type="GO" id="GO:0043565">
    <property type="term" value="F:sequence-specific DNA binding"/>
    <property type="evidence" value="ECO:0007669"/>
    <property type="project" value="InterPro"/>
</dbReference>
<dbReference type="Pfam" id="PF12833">
    <property type="entry name" value="HTH_18"/>
    <property type="match status" value="1"/>
</dbReference>
<dbReference type="PROSITE" id="PS00041">
    <property type="entry name" value="HTH_ARAC_FAMILY_1"/>
    <property type="match status" value="1"/>
</dbReference>
<gene>
    <name evidence="5" type="ORF">SAMN05192574_102146</name>
</gene>
<dbReference type="PANTHER" id="PTHR43280:SF2">
    <property type="entry name" value="HTH-TYPE TRANSCRIPTIONAL REGULATOR EXSA"/>
    <property type="match status" value="1"/>
</dbReference>
<dbReference type="OrthoDB" id="4480133at2"/>
<keyword evidence="6" id="KW-1185">Reference proteome</keyword>
<name>A0A1H8CZS6_9SPHI</name>
<dbReference type="Gene3D" id="1.10.10.60">
    <property type="entry name" value="Homeodomain-like"/>
    <property type="match status" value="2"/>
</dbReference>
<dbReference type="InterPro" id="IPR018060">
    <property type="entry name" value="HTH_AraC"/>
</dbReference>
<dbReference type="SMART" id="SM00342">
    <property type="entry name" value="HTH_ARAC"/>
    <property type="match status" value="1"/>
</dbReference>
<evidence type="ECO:0000313" key="6">
    <source>
        <dbReference type="Proteomes" id="UP000198942"/>
    </source>
</evidence>
<dbReference type="Pfam" id="PF22200">
    <property type="entry name" value="ExsA_N"/>
    <property type="match status" value="1"/>
</dbReference>
<dbReference type="PRINTS" id="PR00032">
    <property type="entry name" value="HTHARAC"/>
</dbReference>
<evidence type="ECO:0000256" key="3">
    <source>
        <dbReference type="ARBA" id="ARBA00023163"/>
    </source>
</evidence>
<dbReference type="Proteomes" id="UP000198942">
    <property type="component" value="Unassembled WGS sequence"/>
</dbReference>
<dbReference type="RefSeq" id="WP_091209021.1">
    <property type="nucleotide sequence ID" value="NZ_FOCL01000002.1"/>
</dbReference>
<accession>A0A1H8CZS6</accession>
<dbReference type="PROSITE" id="PS01124">
    <property type="entry name" value="HTH_ARAC_FAMILY_2"/>
    <property type="match status" value="1"/>
</dbReference>
<dbReference type="InterPro" id="IPR009057">
    <property type="entry name" value="Homeodomain-like_sf"/>
</dbReference>
<dbReference type="PANTHER" id="PTHR43280">
    <property type="entry name" value="ARAC-FAMILY TRANSCRIPTIONAL REGULATOR"/>
    <property type="match status" value="1"/>
</dbReference>
<dbReference type="AlphaFoldDB" id="A0A1H8CZS6"/>
<evidence type="ECO:0000313" key="5">
    <source>
        <dbReference type="EMBL" id="SEN00496.1"/>
    </source>
</evidence>
<organism evidence="5 6">
    <name type="scientific">Mucilaginibacter gossypiicola</name>
    <dbReference type="NCBI Taxonomy" id="551995"/>
    <lineage>
        <taxon>Bacteria</taxon>
        <taxon>Pseudomonadati</taxon>
        <taxon>Bacteroidota</taxon>
        <taxon>Sphingobacteriia</taxon>
        <taxon>Sphingobacteriales</taxon>
        <taxon>Sphingobacteriaceae</taxon>
        <taxon>Mucilaginibacter</taxon>
    </lineage>
</organism>